<dbReference type="SMART" id="SM00091">
    <property type="entry name" value="PAS"/>
    <property type="match status" value="2"/>
</dbReference>
<dbReference type="InterPro" id="IPR035965">
    <property type="entry name" value="PAS-like_dom_sf"/>
</dbReference>
<evidence type="ECO:0000256" key="4">
    <source>
        <dbReference type="ARBA" id="ARBA00023242"/>
    </source>
</evidence>
<dbReference type="Pfam" id="PF14598">
    <property type="entry name" value="PAS_11"/>
    <property type="match status" value="1"/>
</dbReference>
<evidence type="ECO:0000256" key="1">
    <source>
        <dbReference type="ARBA" id="ARBA00004123"/>
    </source>
</evidence>
<evidence type="ECO:0000259" key="6">
    <source>
        <dbReference type="PROSITE" id="PS50112"/>
    </source>
</evidence>
<dbReference type="GO" id="GO:0046983">
    <property type="term" value="F:protein dimerization activity"/>
    <property type="evidence" value="ECO:0007669"/>
    <property type="project" value="InterPro"/>
</dbReference>
<dbReference type="Pfam" id="PF23171">
    <property type="entry name" value="bHLH_HIF1A"/>
    <property type="match status" value="1"/>
</dbReference>
<dbReference type="AlphaFoldDB" id="A0A914WXE5"/>
<dbReference type="PANTHER" id="PTHR23043">
    <property type="entry name" value="HYPOXIA-INDUCIBLE FACTOR 1 ALPHA"/>
    <property type="match status" value="1"/>
</dbReference>
<feature type="domain" description="PAS" evidence="6">
    <location>
        <begin position="91"/>
        <end position="160"/>
    </location>
</feature>
<keyword evidence="8" id="KW-1185">Reference proteome</keyword>
<dbReference type="CDD" id="cd00130">
    <property type="entry name" value="PAS"/>
    <property type="match status" value="2"/>
</dbReference>
<accession>A0A914WXE5</accession>
<dbReference type="SUPFAM" id="SSF55785">
    <property type="entry name" value="PYP-like sensor domain (PAS domain)"/>
    <property type="match status" value="2"/>
</dbReference>
<dbReference type="GO" id="GO:0010557">
    <property type="term" value="P:positive regulation of macromolecule biosynthetic process"/>
    <property type="evidence" value="ECO:0007669"/>
    <property type="project" value="UniProtKB-ARBA"/>
</dbReference>
<keyword evidence="4" id="KW-0539">Nucleus</keyword>
<dbReference type="GO" id="GO:0000981">
    <property type="term" value="F:DNA-binding transcription factor activity, RNA polymerase II-specific"/>
    <property type="evidence" value="ECO:0007669"/>
    <property type="project" value="TreeGrafter"/>
</dbReference>
<feature type="domain" description="BHLH" evidence="7">
    <location>
        <begin position="16"/>
        <end position="70"/>
    </location>
</feature>
<evidence type="ECO:0000256" key="5">
    <source>
        <dbReference type="SAM" id="MobiDB-lite"/>
    </source>
</evidence>
<dbReference type="PANTHER" id="PTHR23043:SF17">
    <property type="entry name" value="PROTEIN SIMILAR"/>
    <property type="match status" value="1"/>
</dbReference>
<protein>
    <submittedName>
        <fullName evidence="9">Uncharacterized protein</fullName>
    </submittedName>
</protein>
<dbReference type="GO" id="GO:0071456">
    <property type="term" value="P:cellular response to hypoxia"/>
    <property type="evidence" value="ECO:0007669"/>
    <property type="project" value="TreeGrafter"/>
</dbReference>
<organism evidence="8 9">
    <name type="scientific">Plectus sambesii</name>
    <dbReference type="NCBI Taxonomy" id="2011161"/>
    <lineage>
        <taxon>Eukaryota</taxon>
        <taxon>Metazoa</taxon>
        <taxon>Ecdysozoa</taxon>
        <taxon>Nematoda</taxon>
        <taxon>Chromadorea</taxon>
        <taxon>Plectida</taxon>
        <taxon>Plectina</taxon>
        <taxon>Plectoidea</taxon>
        <taxon>Plectidae</taxon>
        <taxon>Plectus</taxon>
    </lineage>
</organism>
<evidence type="ECO:0000256" key="2">
    <source>
        <dbReference type="ARBA" id="ARBA00023015"/>
    </source>
</evidence>
<keyword evidence="3" id="KW-0804">Transcription</keyword>
<feature type="region of interest" description="Disordered" evidence="5">
    <location>
        <begin position="1"/>
        <end position="26"/>
    </location>
</feature>
<dbReference type="GO" id="GO:0005634">
    <property type="term" value="C:nucleus"/>
    <property type="evidence" value="ECO:0007669"/>
    <property type="project" value="UniProtKB-SubCell"/>
</dbReference>
<proteinExistence type="predicted"/>
<reference evidence="9" key="1">
    <citation type="submission" date="2022-11" db="UniProtKB">
        <authorList>
            <consortium name="WormBaseParasite"/>
        </authorList>
    </citation>
    <scope>IDENTIFICATION</scope>
</reference>
<dbReference type="Gene3D" id="3.30.450.20">
    <property type="entry name" value="PAS domain"/>
    <property type="match status" value="2"/>
</dbReference>
<dbReference type="GO" id="GO:0000977">
    <property type="term" value="F:RNA polymerase II transcription regulatory region sequence-specific DNA binding"/>
    <property type="evidence" value="ECO:0007669"/>
    <property type="project" value="TreeGrafter"/>
</dbReference>
<evidence type="ECO:0000256" key="3">
    <source>
        <dbReference type="ARBA" id="ARBA00023163"/>
    </source>
</evidence>
<comment type="subcellular location">
    <subcellularLocation>
        <location evidence="1">Nucleus</location>
    </subcellularLocation>
</comment>
<dbReference type="Proteomes" id="UP000887566">
    <property type="component" value="Unplaced"/>
</dbReference>
<sequence>MAEDVRSTKKRVKSSQVRETARHAAKSRRDKENDLFAELEAEVIKINAPNFVHVDRITLVRLAVTLIRLRRCVPTLMKTALKDTEKKAIWSEDQITNCLDGFIIICDRSGTLLYITECVSQYLGLNQTDMVGQTLRNFVNYDDYGNFQDALNDRGAISEGRTIVMHMTSVVGPRGRKRSSKSPIMKPITFCLRILDDENTERRICMLLATATPIGSGGLYSEVTSHFSPSSTFVTRHTCDMKFNYADESLSKLLKLEPEMLIGTSFYNLVHPEDLLVLVKSLKELFKKMQCTTPYYRLMGGSDIVVWVQTEAGVVTRNSRGQHGKFVFCIHQILGSQNGAQPNSIIMDAEELSVAPVTSYTMVKDLNVDSPMAYEEVLQWLISDLPDSPLPDPDATSALAANAYSSKQQRELLECTNATSIVSPPEADTVELPSVNFGMENGQLEDCKGNDVSNIQLEHLAISSSSQHLLDDGSCHENNANLYPQFSTVLPTAESLSYDDTTECLETLAPFVAQEEILPLDMQGLLADLNMDAWFQSELEMYKVENNRPLETPPPPANSNRIKNSTFEIINM</sequence>
<feature type="domain" description="PAS" evidence="6">
    <location>
        <begin position="245"/>
        <end position="289"/>
    </location>
</feature>
<dbReference type="InterPro" id="IPR000014">
    <property type="entry name" value="PAS"/>
</dbReference>
<dbReference type="InterPro" id="IPR011598">
    <property type="entry name" value="bHLH_dom"/>
</dbReference>
<evidence type="ECO:0000313" key="9">
    <source>
        <dbReference type="WBParaSite" id="PSAMB.scaffold561size47136.g6940.t1"/>
    </source>
</evidence>
<dbReference type="PROSITE" id="PS50112">
    <property type="entry name" value="PAS"/>
    <property type="match status" value="2"/>
</dbReference>
<evidence type="ECO:0000313" key="8">
    <source>
        <dbReference type="Proteomes" id="UP000887566"/>
    </source>
</evidence>
<dbReference type="PROSITE" id="PS50888">
    <property type="entry name" value="BHLH"/>
    <property type="match status" value="1"/>
</dbReference>
<evidence type="ECO:0000259" key="7">
    <source>
        <dbReference type="PROSITE" id="PS50888"/>
    </source>
</evidence>
<keyword evidence="2" id="KW-0805">Transcription regulation</keyword>
<dbReference type="WBParaSite" id="PSAMB.scaffold561size47136.g6940.t1">
    <property type="protein sequence ID" value="PSAMB.scaffold561size47136.g6940.t1"/>
    <property type="gene ID" value="PSAMB.scaffold561size47136.g6940"/>
</dbReference>
<name>A0A914WXE5_9BILA</name>